<dbReference type="EMBL" id="JAACNO010002260">
    <property type="protein sequence ID" value="KAF4134615.1"/>
    <property type="molecule type" value="Genomic_DNA"/>
</dbReference>
<keyword evidence="3" id="KW-1185">Reference proteome</keyword>
<organism evidence="1 3">
    <name type="scientific">Phytophthora infestans</name>
    <name type="common">Potato late blight agent</name>
    <name type="synonym">Botrytis infestans</name>
    <dbReference type="NCBI Taxonomy" id="4787"/>
    <lineage>
        <taxon>Eukaryota</taxon>
        <taxon>Sar</taxon>
        <taxon>Stramenopiles</taxon>
        <taxon>Oomycota</taxon>
        <taxon>Peronosporomycetes</taxon>
        <taxon>Peronosporales</taxon>
        <taxon>Peronosporaceae</taxon>
        <taxon>Phytophthora</taxon>
    </lineage>
</organism>
<comment type="caution">
    <text evidence="1">The sequence shown here is derived from an EMBL/GenBank/DDBJ whole genome shotgun (WGS) entry which is preliminary data.</text>
</comment>
<dbReference type="EMBL" id="WSZM01000302">
    <property type="protein sequence ID" value="KAF4035642.1"/>
    <property type="molecule type" value="Genomic_DNA"/>
</dbReference>
<evidence type="ECO:0000313" key="3">
    <source>
        <dbReference type="Proteomes" id="UP000602510"/>
    </source>
</evidence>
<sequence length="111" mass="12035">MEVKEMELSDAAGDYEFESELDARLEASLEVVSESMPIHETDMNVENASMERSSVEASGCIATEGETVFLNEPPQSEGNITHPEAGVIPSEVIELPSNVGVVPSNTQPRWV</sequence>
<dbReference type="Proteomes" id="UP000704712">
    <property type="component" value="Unassembled WGS sequence"/>
</dbReference>
<reference evidence="1" key="1">
    <citation type="submission" date="2020-04" db="EMBL/GenBank/DDBJ databases">
        <title>Hybrid Assembly of Korean Phytophthora infestans isolates.</title>
        <authorList>
            <person name="Prokchorchik M."/>
            <person name="Lee Y."/>
            <person name="Seo J."/>
            <person name="Cho J.-H."/>
            <person name="Park Y.-E."/>
            <person name="Jang D.-C."/>
            <person name="Im J.-S."/>
            <person name="Choi J.-G."/>
            <person name="Park H.-J."/>
            <person name="Lee G.-B."/>
            <person name="Lee Y.-G."/>
            <person name="Hong S.-Y."/>
            <person name="Cho K."/>
            <person name="Sohn K.H."/>
        </authorList>
    </citation>
    <scope>NUCLEOTIDE SEQUENCE</scope>
    <source>
        <strain evidence="1">KR_1_A1</strain>
        <strain evidence="2">KR_2_A2</strain>
    </source>
</reference>
<dbReference type="Proteomes" id="UP000602510">
    <property type="component" value="Unassembled WGS sequence"/>
</dbReference>
<dbReference type="AlphaFoldDB" id="A0A833SJV6"/>
<protein>
    <submittedName>
        <fullName evidence="1">Uncharacterized protein</fullName>
    </submittedName>
</protein>
<evidence type="ECO:0000313" key="1">
    <source>
        <dbReference type="EMBL" id="KAF4035642.1"/>
    </source>
</evidence>
<proteinExistence type="predicted"/>
<accession>A0A833SJV6</accession>
<name>A0A833SJV6_PHYIN</name>
<gene>
    <name evidence="1" type="ORF">GN244_ATG12308</name>
    <name evidence="2" type="ORF">GN958_ATG16162</name>
</gene>
<evidence type="ECO:0000313" key="2">
    <source>
        <dbReference type="EMBL" id="KAF4134615.1"/>
    </source>
</evidence>